<evidence type="ECO:0000256" key="4">
    <source>
        <dbReference type="ARBA" id="ARBA00012458"/>
    </source>
</evidence>
<keyword evidence="7" id="KW-0460">Magnesium</keyword>
<dbReference type="GO" id="GO:0046654">
    <property type="term" value="P:tetrahydrofolate biosynthetic process"/>
    <property type="evidence" value="ECO:0007669"/>
    <property type="project" value="TreeGrafter"/>
</dbReference>
<dbReference type="GO" id="GO:0004156">
    <property type="term" value="F:dihydropteroate synthase activity"/>
    <property type="evidence" value="ECO:0007669"/>
    <property type="project" value="UniProtKB-EC"/>
</dbReference>
<dbReference type="STRING" id="1673428.CPM_0492"/>
<dbReference type="InterPro" id="IPR045031">
    <property type="entry name" value="DHP_synth-like"/>
</dbReference>
<keyword evidence="6" id="KW-0479">Metal-binding</keyword>
<dbReference type="RefSeq" id="WP_021789930.1">
    <property type="nucleotide sequence ID" value="NZ_LT671858.1"/>
</dbReference>
<dbReference type="Gene3D" id="3.20.20.20">
    <property type="entry name" value="Dihydropteroate synthase-like"/>
    <property type="match status" value="1"/>
</dbReference>
<dbReference type="Proteomes" id="UP000195607">
    <property type="component" value="Chromosome I"/>
</dbReference>
<dbReference type="GeneID" id="41587816"/>
<dbReference type="Pfam" id="PF00809">
    <property type="entry name" value="Pterin_bind"/>
    <property type="match status" value="1"/>
</dbReference>
<dbReference type="NCBIfam" id="TIGR01496">
    <property type="entry name" value="DHPS"/>
    <property type="match status" value="1"/>
</dbReference>
<reference evidence="11" key="3">
    <citation type="submission" date="2016-06" db="EMBL/GenBank/DDBJ databases">
        <authorList>
            <person name="Olsen C.W."/>
            <person name="Carey S."/>
            <person name="Hinshaw L."/>
            <person name="Karasin A.I."/>
        </authorList>
    </citation>
    <scope>NUCLEOTIDE SEQUENCE [LARGE SCALE GENOMIC DNA]</scope>
    <source>
        <strain evidence="11">PM4</strain>
    </source>
</reference>
<reference evidence="12" key="2">
    <citation type="submission" date="2016-06" db="EMBL/GenBank/DDBJ databases">
        <authorList>
            <person name="Toshchakov V.S."/>
        </authorList>
    </citation>
    <scope>NUCLEOTIDE SEQUENCE [LARGE SCALE GENOMIC DNA]</scope>
    <source>
        <strain>PM4 (JCM 30641</strain>
        <strain evidence="12">\VKM B-2940)</strain>
    </source>
</reference>
<evidence type="ECO:0000313" key="11">
    <source>
        <dbReference type="EMBL" id="SJK84372.1"/>
    </source>
</evidence>
<dbReference type="SUPFAM" id="SSF51717">
    <property type="entry name" value="Dihydropteroate synthetase-like"/>
    <property type="match status" value="1"/>
</dbReference>
<dbReference type="Proteomes" id="UP000187822">
    <property type="component" value="Chromosome I"/>
</dbReference>
<dbReference type="InterPro" id="IPR000489">
    <property type="entry name" value="Pterin-binding_dom"/>
</dbReference>
<evidence type="ECO:0000256" key="5">
    <source>
        <dbReference type="ARBA" id="ARBA00022679"/>
    </source>
</evidence>
<evidence type="ECO:0000313" key="12">
    <source>
        <dbReference type="Proteomes" id="UP000187822"/>
    </source>
</evidence>
<evidence type="ECO:0000256" key="1">
    <source>
        <dbReference type="ARBA" id="ARBA00000012"/>
    </source>
</evidence>
<evidence type="ECO:0000256" key="6">
    <source>
        <dbReference type="ARBA" id="ARBA00022723"/>
    </source>
</evidence>
<keyword evidence="12" id="KW-1185">Reference proteome</keyword>
<dbReference type="InterPro" id="IPR011005">
    <property type="entry name" value="Dihydropteroate_synth-like_sf"/>
</dbReference>
<evidence type="ECO:0000256" key="7">
    <source>
        <dbReference type="ARBA" id="ARBA00022842"/>
    </source>
</evidence>
<dbReference type="InterPro" id="IPR006390">
    <property type="entry name" value="DHP_synth_dom"/>
</dbReference>
<dbReference type="GO" id="GO:0005829">
    <property type="term" value="C:cytosol"/>
    <property type="evidence" value="ECO:0007669"/>
    <property type="project" value="TreeGrafter"/>
</dbReference>
<gene>
    <name evidence="11" type="ORF">CPM_0492</name>
    <name evidence="10" type="ORF">CSP5_0520</name>
</gene>
<protein>
    <recommendedName>
        <fullName evidence="4">dihydropteroate synthase</fullName>
        <ecNumber evidence="4">2.5.1.15</ecNumber>
    </recommendedName>
</protein>
<comment type="pathway">
    <text evidence="3">Cofactor biosynthesis; tetrahydrofolate biosynthesis; 7,8-dihydrofolate from 2-amino-4-hydroxy-6-hydroxymethyl-7,8-dihydropteridine diphosphate and 4-aminobenzoate: step 1/2.</text>
</comment>
<dbReference type="AlphaFoldDB" id="A0A1N5TB59"/>
<name>A0A1N5TB59_9ARCH</name>
<evidence type="ECO:0000256" key="2">
    <source>
        <dbReference type="ARBA" id="ARBA00001946"/>
    </source>
</evidence>
<proteinExistence type="predicted"/>
<comment type="cofactor">
    <cofactor evidence="2">
        <name>Mg(2+)</name>
        <dbReference type="ChEBI" id="CHEBI:18420"/>
    </cofactor>
</comment>
<organism evidence="10 13">
    <name type="scientific">Cuniculiplasma divulgatum</name>
    <dbReference type="NCBI Taxonomy" id="1673428"/>
    <lineage>
        <taxon>Archaea</taxon>
        <taxon>Methanobacteriati</taxon>
        <taxon>Thermoplasmatota</taxon>
        <taxon>Thermoplasmata</taxon>
        <taxon>Thermoplasmatales</taxon>
        <taxon>Cuniculiplasmataceae</taxon>
        <taxon>Cuniculiplasma</taxon>
    </lineage>
</organism>
<accession>A0A1N5TB59</accession>
<feature type="domain" description="Pterin-binding" evidence="9">
    <location>
        <begin position="88"/>
        <end position="334"/>
    </location>
</feature>
<evidence type="ECO:0000313" key="13">
    <source>
        <dbReference type="Proteomes" id="UP000195607"/>
    </source>
</evidence>
<dbReference type="KEGG" id="cdiv:CPM_0492"/>
<dbReference type="EMBL" id="LT671858">
    <property type="protein sequence ID" value="SIM45652.1"/>
    <property type="molecule type" value="Genomic_DNA"/>
</dbReference>
<dbReference type="PROSITE" id="PS50972">
    <property type="entry name" value="PTERIN_BINDING"/>
    <property type="match status" value="1"/>
</dbReference>
<evidence type="ECO:0000313" key="10">
    <source>
        <dbReference type="EMBL" id="SIM45652.1"/>
    </source>
</evidence>
<dbReference type="GO" id="GO:0046872">
    <property type="term" value="F:metal ion binding"/>
    <property type="evidence" value="ECO:0007669"/>
    <property type="project" value="UniProtKB-KW"/>
</dbReference>
<dbReference type="PANTHER" id="PTHR20941">
    <property type="entry name" value="FOLATE SYNTHESIS PROTEINS"/>
    <property type="match status" value="1"/>
</dbReference>
<keyword evidence="8" id="KW-0289">Folate biosynthesis</keyword>
<keyword evidence="5" id="KW-0808">Transferase</keyword>
<dbReference type="OrthoDB" id="371861at2157"/>
<dbReference type="EMBL" id="LT719092">
    <property type="protein sequence ID" value="SJK84372.1"/>
    <property type="molecule type" value="Genomic_DNA"/>
</dbReference>
<evidence type="ECO:0000259" key="9">
    <source>
        <dbReference type="PROSITE" id="PS50972"/>
    </source>
</evidence>
<dbReference type="GO" id="GO:0046656">
    <property type="term" value="P:folic acid biosynthetic process"/>
    <property type="evidence" value="ECO:0007669"/>
    <property type="project" value="UniProtKB-KW"/>
</dbReference>
<evidence type="ECO:0000256" key="8">
    <source>
        <dbReference type="ARBA" id="ARBA00022909"/>
    </source>
</evidence>
<dbReference type="EC" id="2.5.1.15" evidence="4"/>
<evidence type="ECO:0000256" key="3">
    <source>
        <dbReference type="ARBA" id="ARBA00004763"/>
    </source>
</evidence>
<sequence>MEDQDIVFFYKNEKNKDNESNPCFTCYSRIIPEGLNFTKVKIEEDIYFRFQKCMSKSMTEEILKRNGLVNLSHFMSEGMFRTQKVSVPDIMAILNFTPDSFFTGSRVINNSQIERARGSGCQFLDIGAESTRPGSLEVHSNEEIERLKSAFEMLKDTSNQKISLDSRHYETVSTFIDRIDVINDISGLTDIRLPELALKEKKSYVLMHIRGNPTNMNKMTTYTDLRGEMAKFYFEKLRQISEMGLEPERIIIDPGIGFSKTGEQNLEIIKNPESFNFGFRRLFGHSRKSFLSIYSKNKAEDRLPETIAVSIYLAGKGVEILRVHDPVENINALRYFQLFLTP</sequence>
<reference evidence="10 13" key="1">
    <citation type="submission" date="2016-04" db="EMBL/GenBank/DDBJ databases">
        <authorList>
            <person name="Evans L.H."/>
            <person name="Alamgir A."/>
            <person name="Owens N."/>
            <person name="Weber N.D."/>
            <person name="Virtaneva K."/>
            <person name="Barbian K."/>
            <person name="Babar A."/>
            <person name="Rosenke K."/>
        </authorList>
    </citation>
    <scope>NUCLEOTIDE SEQUENCE [LARGE SCALE GENOMIC DNA]</scope>
    <source>
        <strain evidence="10">S5</strain>
        <strain evidence="13">S5(T) (JCM 30642 \VKM B-2941)</strain>
    </source>
</reference>
<dbReference type="PANTHER" id="PTHR20941:SF1">
    <property type="entry name" value="FOLIC ACID SYNTHESIS PROTEIN FOL1"/>
    <property type="match status" value="1"/>
</dbReference>
<comment type="catalytic activity">
    <reaction evidence="1">
        <text>(7,8-dihydropterin-6-yl)methyl diphosphate + 4-aminobenzoate = 7,8-dihydropteroate + diphosphate</text>
        <dbReference type="Rhea" id="RHEA:19949"/>
        <dbReference type="ChEBI" id="CHEBI:17836"/>
        <dbReference type="ChEBI" id="CHEBI:17839"/>
        <dbReference type="ChEBI" id="CHEBI:33019"/>
        <dbReference type="ChEBI" id="CHEBI:72950"/>
        <dbReference type="EC" id="2.5.1.15"/>
    </reaction>
</comment>